<organism evidence="2 3">
    <name type="scientific">Characodon lateralis</name>
    <dbReference type="NCBI Taxonomy" id="208331"/>
    <lineage>
        <taxon>Eukaryota</taxon>
        <taxon>Metazoa</taxon>
        <taxon>Chordata</taxon>
        <taxon>Craniata</taxon>
        <taxon>Vertebrata</taxon>
        <taxon>Euteleostomi</taxon>
        <taxon>Actinopterygii</taxon>
        <taxon>Neopterygii</taxon>
        <taxon>Teleostei</taxon>
        <taxon>Neoteleostei</taxon>
        <taxon>Acanthomorphata</taxon>
        <taxon>Ovalentaria</taxon>
        <taxon>Atherinomorphae</taxon>
        <taxon>Cyprinodontiformes</taxon>
        <taxon>Goodeidae</taxon>
        <taxon>Characodon</taxon>
    </lineage>
</organism>
<dbReference type="EMBL" id="JAHUTJ010058842">
    <property type="protein sequence ID" value="MED6287542.1"/>
    <property type="molecule type" value="Genomic_DNA"/>
</dbReference>
<accession>A0ABU7EKH8</accession>
<evidence type="ECO:0000256" key="1">
    <source>
        <dbReference type="SAM" id="MobiDB-lite"/>
    </source>
</evidence>
<sequence length="100" mass="11039">MKVKLQQATATTTVDILKHLCTVVPALKHLLTSAARRYDTSMKTVSSPRRKSKTGYASSNSMLRTGSLQTLCGSIKQSWIPAEKAPPRTHETVNNKEHMS</sequence>
<dbReference type="Proteomes" id="UP001352852">
    <property type="component" value="Unassembled WGS sequence"/>
</dbReference>
<name>A0ABU7EKH8_9TELE</name>
<evidence type="ECO:0000313" key="2">
    <source>
        <dbReference type="EMBL" id="MED6287542.1"/>
    </source>
</evidence>
<proteinExistence type="predicted"/>
<protein>
    <submittedName>
        <fullName evidence="2">Uncharacterized protein</fullName>
    </submittedName>
</protein>
<gene>
    <name evidence="2" type="ORF">CHARACLAT_017412</name>
</gene>
<comment type="caution">
    <text evidence="2">The sequence shown here is derived from an EMBL/GenBank/DDBJ whole genome shotgun (WGS) entry which is preliminary data.</text>
</comment>
<evidence type="ECO:0000313" key="3">
    <source>
        <dbReference type="Proteomes" id="UP001352852"/>
    </source>
</evidence>
<reference evidence="2 3" key="1">
    <citation type="submission" date="2021-06" db="EMBL/GenBank/DDBJ databases">
        <authorList>
            <person name="Palmer J.M."/>
        </authorList>
    </citation>
    <scope>NUCLEOTIDE SEQUENCE [LARGE SCALE GENOMIC DNA]</scope>
    <source>
        <strain evidence="2 3">CL_MEX2019</strain>
        <tissue evidence="2">Muscle</tissue>
    </source>
</reference>
<keyword evidence="3" id="KW-1185">Reference proteome</keyword>
<feature type="region of interest" description="Disordered" evidence="1">
    <location>
        <begin position="39"/>
        <end position="61"/>
    </location>
</feature>